<proteinExistence type="predicted"/>
<dbReference type="PaxDb" id="2903-EOD12898"/>
<dbReference type="KEGG" id="ehx:EMIHUDRAFT_213135"/>
<accession>A0A0D3INR3</accession>
<evidence type="ECO:0000313" key="2">
    <source>
        <dbReference type="Proteomes" id="UP000013827"/>
    </source>
</evidence>
<protein>
    <submittedName>
        <fullName evidence="1">Uncharacterized protein</fullName>
    </submittedName>
</protein>
<dbReference type="GeneID" id="17258970"/>
<dbReference type="HOGENOM" id="CLU_1055359_0_0_1"/>
<keyword evidence="2" id="KW-1185">Reference proteome</keyword>
<dbReference type="AlphaFoldDB" id="A0A0D3INR3"/>
<evidence type="ECO:0000313" key="1">
    <source>
        <dbReference type="EnsemblProtists" id="EOD12898"/>
    </source>
</evidence>
<name>A0A0D3INR3_EMIH1</name>
<organism evidence="1 2">
    <name type="scientific">Emiliania huxleyi (strain CCMP1516)</name>
    <dbReference type="NCBI Taxonomy" id="280463"/>
    <lineage>
        <taxon>Eukaryota</taxon>
        <taxon>Haptista</taxon>
        <taxon>Haptophyta</taxon>
        <taxon>Prymnesiophyceae</taxon>
        <taxon>Isochrysidales</taxon>
        <taxon>Noelaerhabdaceae</taxon>
        <taxon>Emiliania</taxon>
    </lineage>
</organism>
<dbReference type="Proteomes" id="UP000013827">
    <property type="component" value="Unassembled WGS sequence"/>
</dbReference>
<dbReference type="EnsemblProtists" id="EOD12898">
    <property type="protein sequence ID" value="EOD12898"/>
    <property type="gene ID" value="EMIHUDRAFT_213135"/>
</dbReference>
<reference evidence="2" key="1">
    <citation type="journal article" date="2013" name="Nature">
        <title>Pan genome of the phytoplankton Emiliania underpins its global distribution.</title>
        <authorList>
            <person name="Read B.A."/>
            <person name="Kegel J."/>
            <person name="Klute M.J."/>
            <person name="Kuo A."/>
            <person name="Lefebvre S.C."/>
            <person name="Maumus F."/>
            <person name="Mayer C."/>
            <person name="Miller J."/>
            <person name="Monier A."/>
            <person name="Salamov A."/>
            <person name="Young J."/>
            <person name="Aguilar M."/>
            <person name="Claverie J.M."/>
            <person name="Frickenhaus S."/>
            <person name="Gonzalez K."/>
            <person name="Herman E.K."/>
            <person name="Lin Y.C."/>
            <person name="Napier J."/>
            <person name="Ogata H."/>
            <person name="Sarno A.F."/>
            <person name="Shmutz J."/>
            <person name="Schroeder D."/>
            <person name="de Vargas C."/>
            <person name="Verret F."/>
            <person name="von Dassow P."/>
            <person name="Valentin K."/>
            <person name="Van de Peer Y."/>
            <person name="Wheeler G."/>
            <person name="Dacks J.B."/>
            <person name="Delwiche C.F."/>
            <person name="Dyhrman S.T."/>
            <person name="Glockner G."/>
            <person name="John U."/>
            <person name="Richards T."/>
            <person name="Worden A.Z."/>
            <person name="Zhang X."/>
            <person name="Grigoriev I.V."/>
            <person name="Allen A.E."/>
            <person name="Bidle K."/>
            <person name="Borodovsky M."/>
            <person name="Bowler C."/>
            <person name="Brownlee C."/>
            <person name="Cock J.M."/>
            <person name="Elias M."/>
            <person name="Gladyshev V.N."/>
            <person name="Groth M."/>
            <person name="Guda C."/>
            <person name="Hadaegh A."/>
            <person name="Iglesias-Rodriguez M.D."/>
            <person name="Jenkins J."/>
            <person name="Jones B.M."/>
            <person name="Lawson T."/>
            <person name="Leese F."/>
            <person name="Lindquist E."/>
            <person name="Lobanov A."/>
            <person name="Lomsadze A."/>
            <person name="Malik S.B."/>
            <person name="Marsh M.E."/>
            <person name="Mackinder L."/>
            <person name="Mock T."/>
            <person name="Mueller-Roeber B."/>
            <person name="Pagarete A."/>
            <person name="Parker M."/>
            <person name="Probert I."/>
            <person name="Quesneville H."/>
            <person name="Raines C."/>
            <person name="Rensing S.A."/>
            <person name="Riano-Pachon D.M."/>
            <person name="Richier S."/>
            <person name="Rokitta S."/>
            <person name="Shiraiwa Y."/>
            <person name="Soanes D.M."/>
            <person name="van der Giezen M."/>
            <person name="Wahlund T.M."/>
            <person name="Williams B."/>
            <person name="Wilson W."/>
            <person name="Wolfe G."/>
            <person name="Wurch L.L."/>
        </authorList>
    </citation>
    <scope>NUCLEOTIDE SEQUENCE</scope>
</reference>
<dbReference type="RefSeq" id="XP_005765327.1">
    <property type="nucleotide sequence ID" value="XM_005765270.1"/>
</dbReference>
<reference evidence="1" key="2">
    <citation type="submission" date="2024-10" db="UniProtKB">
        <authorList>
            <consortium name="EnsemblProtists"/>
        </authorList>
    </citation>
    <scope>IDENTIFICATION</scope>
</reference>
<sequence>MPVALLVISLTPQPRSPAASLRHRAIVATTAAPADTVVSWYDQGLRLRSDAPAVDIAPAAPDADVAEQQLTQALIRAQGPRGGRAELVELGNAIQAAELAGVGAAADAMLEAREFVASKGGLLVKAKAVAEAVKTAAPINADEVVKKDVGTAVGLIAGLGAAAAVGVDLASIDLDILAAGVGITAAVLAEEDEGIVGSSLRAVGNVANPVFNATSSAAQAAGEFYEEKEVGWYARAVAELGFEATAEITPEIRPTTQYQSGSTL</sequence>